<dbReference type="EMBL" id="AQHY01000046">
    <property type="protein sequence ID" value="EOA52054.1"/>
    <property type="molecule type" value="Genomic_DNA"/>
</dbReference>
<reference evidence="1 2" key="1">
    <citation type="submission" date="2013-04" db="EMBL/GenBank/DDBJ databases">
        <title>The Genome Sequence of Bacteroides massiliensis DSM 17679.</title>
        <authorList>
            <consortium name="The Broad Institute Genomics Platform"/>
            <person name="Earl A."/>
            <person name="Ward D."/>
            <person name="Feldgarden M."/>
            <person name="Gevers D."/>
            <person name="Martens E."/>
            <person name="Fenner L."/>
            <person name="Roux V."/>
            <person name="Mallet M.N."/>
            <person name="Raoult D."/>
            <person name="Walker B."/>
            <person name="Young S."/>
            <person name="Zeng Q."/>
            <person name="Gargeya S."/>
            <person name="Fitzgerald M."/>
            <person name="Haas B."/>
            <person name="Abouelleil A."/>
            <person name="Allen A.W."/>
            <person name="Alvarado L."/>
            <person name="Arachchi H.M."/>
            <person name="Berlin A.M."/>
            <person name="Chapman S.B."/>
            <person name="Gainer-Dewar J."/>
            <person name="Goldberg J."/>
            <person name="Griggs A."/>
            <person name="Gujja S."/>
            <person name="Hansen M."/>
            <person name="Howarth C."/>
            <person name="Imamovic A."/>
            <person name="Ireland A."/>
            <person name="Larimer J."/>
            <person name="McCowan C."/>
            <person name="Murphy C."/>
            <person name="Pearson M."/>
            <person name="Poon T.W."/>
            <person name="Priest M."/>
            <person name="Roberts A."/>
            <person name="Saif S."/>
            <person name="Shea T."/>
            <person name="Sisk P."/>
            <person name="Sykes S."/>
            <person name="Wortman J."/>
            <person name="Nusbaum C."/>
            <person name="Birren B."/>
        </authorList>
    </citation>
    <scope>NUCLEOTIDE SEQUENCE [LARGE SCALE GENOMIC DNA]</scope>
    <source>
        <strain evidence="2">B84634 / Timone 84634 / DSM 17679 / JCM 13223</strain>
    </source>
</reference>
<evidence type="ECO:0000313" key="2">
    <source>
        <dbReference type="Proteomes" id="UP000017831"/>
    </source>
</evidence>
<protein>
    <submittedName>
        <fullName evidence="1">Uncharacterized protein</fullName>
    </submittedName>
</protein>
<keyword evidence="2" id="KW-1185">Reference proteome</keyword>
<name>U6R7G4_9BACT</name>
<organism evidence="1 2">
    <name type="scientific">Phocaeicola massiliensis B84634 = Timone 84634 = DSM 17679 = JCM 13223</name>
    <dbReference type="NCBI Taxonomy" id="1121098"/>
    <lineage>
        <taxon>Bacteria</taxon>
        <taxon>Pseudomonadati</taxon>
        <taxon>Bacteroidota</taxon>
        <taxon>Bacteroidia</taxon>
        <taxon>Bacteroidales</taxon>
        <taxon>Bacteroidaceae</taxon>
        <taxon>Phocaeicola</taxon>
    </lineage>
</organism>
<sequence>MVSVITWQTIYLNGIIHSFDLAKANMHVAEEKSVTHKTQNTRRAFLYVTDKRDNCSTYFLPDTRCIINMSAIFNLFLSDTFLNHGQ</sequence>
<dbReference type="HOGENOM" id="CLU_2491373_0_0_10"/>
<comment type="caution">
    <text evidence="1">The sequence shown here is derived from an EMBL/GenBank/DDBJ whole genome shotgun (WGS) entry which is preliminary data.</text>
</comment>
<gene>
    <name evidence="1" type="ORF">HMPREF1534_03988</name>
</gene>
<dbReference type="Proteomes" id="UP000017831">
    <property type="component" value="Unassembled WGS sequence"/>
</dbReference>
<evidence type="ECO:0000313" key="1">
    <source>
        <dbReference type="EMBL" id="EOA52054.1"/>
    </source>
</evidence>
<dbReference type="AlphaFoldDB" id="U6R7G4"/>
<accession>U6R7G4</accession>
<proteinExistence type="predicted"/>